<keyword evidence="3" id="KW-0949">S-adenosyl-L-methionine</keyword>
<dbReference type="InterPro" id="IPR001077">
    <property type="entry name" value="COMT_C"/>
</dbReference>
<evidence type="ECO:0000256" key="2">
    <source>
        <dbReference type="ARBA" id="ARBA00022679"/>
    </source>
</evidence>
<evidence type="ECO:0000256" key="3">
    <source>
        <dbReference type="ARBA" id="ARBA00022691"/>
    </source>
</evidence>
<proteinExistence type="predicted"/>
<dbReference type="GO" id="GO:0008171">
    <property type="term" value="F:O-methyltransferase activity"/>
    <property type="evidence" value="ECO:0007669"/>
    <property type="project" value="InterPro"/>
</dbReference>
<sequence>MEGGLIYSFEGMIPTFQGLPEFLAQTDYQVPKDANHSPVQYGLRTDKPFFGILQDNARLGKGFNSFMAGYAKVRTRWTEVYPYKERLGEATDANAPWLVDVGDGLGYELRGLASEKVPGRLVLQDLPAVIEEAKSSGELPEIIEATPHDFFTPQPVESKGAKAYFMRLILHDWPDAECTAILSHLRDAMAKGYSRLLINETVLRDVGAPWQQTSLDWTMMGMLVNRERTESHWHQLLNDAGLNITGIYHKGTESVIEAMLA</sequence>
<dbReference type="PANTHER" id="PTHR43712:SF17">
    <property type="entry name" value="O-METHYLTRANSFERASE"/>
    <property type="match status" value="1"/>
</dbReference>
<reference evidence="5" key="2">
    <citation type="submission" date="2020-05" db="EMBL/GenBank/DDBJ databases">
        <authorList>
            <person name="Kim H.-S."/>
            <person name="Proctor R.H."/>
            <person name="Brown D.W."/>
        </authorList>
    </citation>
    <scope>NUCLEOTIDE SEQUENCE</scope>
    <source>
        <strain evidence="5">NRRL 45417</strain>
    </source>
</reference>
<dbReference type="AlphaFoldDB" id="A0A8H4SQG4"/>
<protein>
    <recommendedName>
        <fullName evidence="4">O-methyltransferase C-terminal domain-containing protein</fullName>
    </recommendedName>
</protein>
<evidence type="ECO:0000313" key="6">
    <source>
        <dbReference type="Proteomes" id="UP000604273"/>
    </source>
</evidence>
<dbReference type="Gene3D" id="3.40.50.150">
    <property type="entry name" value="Vaccinia Virus protein VP39"/>
    <property type="match status" value="1"/>
</dbReference>
<evidence type="ECO:0000259" key="4">
    <source>
        <dbReference type="Pfam" id="PF00891"/>
    </source>
</evidence>
<feature type="domain" description="O-methyltransferase C-terminal" evidence="4">
    <location>
        <begin position="96"/>
        <end position="242"/>
    </location>
</feature>
<name>A0A8H4SQG4_9HYPO</name>
<keyword evidence="6" id="KW-1185">Reference proteome</keyword>
<keyword evidence="2" id="KW-0808">Transferase</keyword>
<dbReference type="GO" id="GO:0032259">
    <property type="term" value="P:methylation"/>
    <property type="evidence" value="ECO:0007669"/>
    <property type="project" value="UniProtKB-KW"/>
</dbReference>
<dbReference type="OrthoDB" id="2410195at2759"/>
<dbReference type="InterPro" id="IPR029063">
    <property type="entry name" value="SAM-dependent_MTases_sf"/>
</dbReference>
<dbReference type="Proteomes" id="UP000604273">
    <property type="component" value="Unassembled WGS sequence"/>
</dbReference>
<organism evidence="5 6">
    <name type="scientific">Fusarium gaditjirri</name>
    <dbReference type="NCBI Taxonomy" id="282569"/>
    <lineage>
        <taxon>Eukaryota</taxon>
        <taxon>Fungi</taxon>
        <taxon>Dikarya</taxon>
        <taxon>Ascomycota</taxon>
        <taxon>Pezizomycotina</taxon>
        <taxon>Sordariomycetes</taxon>
        <taxon>Hypocreomycetidae</taxon>
        <taxon>Hypocreales</taxon>
        <taxon>Nectriaceae</taxon>
        <taxon>Fusarium</taxon>
        <taxon>Fusarium nisikadoi species complex</taxon>
    </lineage>
</organism>
<evidence type="ECO:0000313" key="5">
    <source>
        <dbReference type="EMBL" id="KAF4943785.1"/>
    </source>
</evidence>
<comment type="caution">
    <text evidence="5">The sequence shown here is derived from an EMBL/GenBank/DDBJ whole genome shotgun (WGS) entry which is preliminary data.</text>
</comment>
<dbReference type="InterPro" id="IPR016461">
    <property type="entry name" value="COMT-like"/>
</dbReference>
<dbReference type="SUPFAM" id="SSF53335">
    <property type="entry name" value="S-adenosyl-L-methionine-dependent methyltransferases"/>
    <property type="match status" value="1"/>
</dbReference>
<dbReference type="PROSITE" id="PS51683">
    <property type="entry name" value="SAM_OMT_II"/>
    <property type="match status" value="1"/>
</dbReference>
<dbReference type="PANTHER" id="PTHR43712">
    <property type="entry name" value="PUTATIVE (AFU_ORTHOLOGUE AFUA_4G14580)-RELATED"/>
    <property type="match status" value="1"/>
</dbReference>
<gene>
    <name evidence="5" type="ORF">FGADI_13161</name>
</gene>
<accession>A0A8H4SQG4</accession>
<evidence type="ECO:0000256" key="1">
    <source>
        <dbReference type="ARBA" id="ARBA00022603"/>
    </source>
</evidence>
<keyword evidence="1" id="KW-0489">Methyltransferase</keyword>
<dbReference type="EMBL" id="JABFAI010000494">
    <property type="protein sequence ID" value="KAF4943785.1"/>
    <property type="molecule type" value="Genomic_DNA"/>
</dbReference>
<dbReference type="Pfam" id="PF00891">
    <property type="entry name" value="Methyltransf_2"/>
    <property type="match status" value="1"/>
</dbReference>
<reference evidence="5" key="1">
    <citation type="journal article" date="2020" name="BMC Genomics">
        <title>Correction to: Identification and distribution of gene clusters required for synthesis of sphingolipid metabolism inhibitors in diverse species of the filamentous fungus Fusarium.</title>
        <authorList>
            <person name="Kim H.S."/>
            <person name="Lohmar J.M."/>
            <person name="Busman M."/>
            <person name="Brown D.W."/>
            <person name="Naumann T.A."/>
            <person name="Divon H.H."/>
            <person name="Lysoe E."/>
            <person name="Uhlig S."/>
            <person name="Proctor R.H."/>
        </authorList>
    </citation>
    <scope>NUCLEOTIDE SEQUENCE</scope>
    <source>
        <strain evidence="5">NRRL 45417</strain>
    </source>
</reference>